<dbReference type="EMBL" id="WAJR01000002">
    <property type="protein sequence ID" value="KAB1642448.1"/>
    <property type="molecule type" value="Genomic_DNA"/>
</dbReference>
<dbReference type="GeneID" id="98657116"/>
<dbReference type="PANTHER" id="PTHR43177:SF3">
    <property type="entry name" value="PROTEIN NRFC HOMOLOG"/>
    <property type="match status" value="1"/>
</dbReference>
<dbReference type="GO" id="GO:0046872">
    <property type="term" value="F:metal ion binding"/>
    <property type="evidence" value="ECO:0007669"/>
    <property type="project" value="UniProtKB-KW"/>
</dbReference>
<accession>A0A6N6NPV5</accession>
<dbReference type="Pfam" id="PF13247">
    <property type="entry name" value="Fer4_11"/>
    <property type="match status" value="1"/>
</dbReference>
<dbReference type="AlphaFoldDB" id="A0A6N6NPV5"/>
<keyword evidence="3" id="KW-0408">Iron</keyword>
<dbReference type="InterPro" id="IPR017896">
    <property type="entry name" value="4Fe4S_Fe-S-bd"/>
</dbReference>
<evidence type="ECO:0000256" key="2">
    <source>
        <dbReference type="ARBA" id="ARBA00022723"/>
    </source>
</evidence>
<dbReference type="OrthoDB" id="9789030at2"/>
<evidence type="ECO:0000313" key="7">
    <source>
        <dbReference type="Proteomes" id="UP000468668"/>
    </source>
</evidence>
<evidence type="ECO:0000256" key="3">
    <source>
        <dbReference type="ARBA" id="ARBA00023004"/>
    </source>
</evidence>
<reference evidence="6 7" key="1">
    <citation type="submission" date="2019-09" db="EMBL/GenBank/DDBJ databases">
        <title>Whole genome shotgun sequencing (WGS) of Ellagibacter isourolithinifaciens DSM 104140(T) and Adlercreutzia muris DSM 29508(T).</title>
        <authorList>
            <person name="Stoll D.A."/>
            <person name="Danylec N."/>
            <person name="Huch M."/>
        </authorList>
    </citation>
    <scope>NUCLEOTIDE SEQUENCE [LARGE SCALE GENOMIC DNA]</scope>
    <source>
        <strain evidence="6 7">DSM 104140</strain>
    </source>
</reference>
<keyword evidence="4" id="KW-0411">Iron-sulfur</keyword>
<dbReference type="Gene3D" id="3.30.70.20">
    <property type="match status" value="2"/>
</dbReference>
<dbReference type="PANTHER" id="PTHR43177">
    <property type="entry name" value="PROTEIN NRFC"/>
    <property type="match status" value="1"/>
</dbReference>
<keyword evidence="1" id="KW-0004">4Fe-4S</keyword>
<keyword evidence="2" id="KW-0479">Metal-binding</keyword>
<dbReference type="PROSITE" id="PS51379">
    <property type="entry name" value="4FE4S_FER_2"/>
    <property type="match status" value="3"/>
</dbReference>
<protein>
    <submittedName>
        <fullName evidence="6">4Fe-4S dicluster domain-containing protein</fullName>
    </submittedName>
</protein>
<feature type="domain" description="4Fe-4S ferredoxin-type" evidence="5">
    <location>
        <begin position="50"/>
        <end position="81"/>
    </location>
</feature>
<comment type="caution">
    <text evidence="6">The sequence shown here is derived from an EMBL/GenBank/DDBJ whole genome shotgun (WGS) entry which is preliminary data.</text>
</comment>
<sequence length="192" mass="21688">MTRYAMVIDQRRCIGCHSCTVACRTWNDLPLDIIYNPVVTEGAQGKWPHVHRTYTPTLCMHCANPECVPCCPTGASQQDDDGVVWVDSKKCMACKVCVNACPYGMRDTSVLGPRLHRFVRKCTFCKDRRAEEPGSMPYCVQTCHQKARIFGDLDDPNSEVSKLVNSLHTERLFTEHGTEPQVYYIPDLGGQR</sequence>
<keyword evidence="7" id="KW-1185">Reference proteome</keyword>
<dbReference type="Pfam" id="PF12797">
    <property type="entry name" value="Fer4_2"/>
    <property type="match status" value="1"/>
</dbReference>
<dbReference type="SUPFAM" id="SSF54862">
    <property type="entry name" value="4Fe-4S ferredoxins"/>
    <property type="match status" value="1"/>
</dbReference>
<evidence type="ECO:0000259" key="5">
    <source>
        <dbReference type="PROSITE" id="PS51379"/>
    </source>
</evidence>
<organism evidence="6 7">
    <name type="scientific">Ellagibacter isourolithinifaciens</name>
    <dbReference type="NCBI Taxonomy" id="2137581"/>
    <lineage>
        <taxon>Bacteria</taxon>
        <taxon>Bacillati</taxon>
        <taxon>Actinomycetota</taxon>
        <taxon>Coriobacteriia</taxon>
        <taxon>Eggerthellales</taxon>
        <taxon>Eggerthellaceae</taxon>
        <taxon>Ellagibacter</taxon>
    </lineage>
</organism>
<evidence type="ECO:0000313" key="6">
    <source>
        <dbReference type="EMBL" id="KAB1642448.1"/>
    </source>
</evidence>
<dbReference type="InterPro" id="IPR050954">
    <property type="entry name" value="ET_IronSulfur_Cluster-Binding"/>
</dbReference>
<dbReference type="CDD" id="cd10551">
    <property type="entry name" value="PsrB"/>
    <property type="match status" value="1"/>
</dbReference>
<feature type="domain" description="4Fe-4S ferredoxin-type" evidence="5">
    <location>
        <begin position="4"/>
        <end position="34"/>
    </location>
</feature>
<dbReference type="RefSeq" id="WP_158048715.1">
    <property type="nucleotide sequence ID" value="NZ_DAWAFB010000001.1"/>
</dbReference>
<dbReference type="Proteomes" id="UP000468668">
    <property type="component" value="Unassembled WGS sequence"/>
</dbReference>
<dbReference type="InterPro" id="IPR017900">
    <property type="entry name" value="4Fe4S_Fe_S_CS"/>
</dbReference>
<gene>
    <name evidence="6" type="ORF">F8C90_01705</name>
</gene>
<evidence type="ECO:0000256" key="1">
    <source>
        <dbReference type="ARBA" id="ARBA00022485"/>
    </source>
</evidence>
<name>A0A6N6NPV5_9ACTN</name>
<dbReference type="GO" id="GO:0051539">
    <property type="term" value="F:4 iron, 4 sulfur cluster binding"/>
    <property type="evidence" value="ECO:0007669"/>
    <property type="project" value="UniProtKB-KW"/>
</dbReference>
<dbReference type="PROSITE" id="PS00198">
    <property type="entry name" value="4FE4S_FER_1"/>
    <property type="match status" value="1"/>
</dbReference>
<feature type="domain" description="4Fe-4S ferredoxin-type" evidence="5">
    <location>
        <begin position="82"/>
        <end position="111"/>
    </location>
</feature>
<evidence type="ECO:0000256" key="4">
    <source>
        <dbReference type="ARBA" id="ARBA00023014"/>
    </source>
</evidence>
<proteinExistence type="predicted"/>